<sequence length="299" mass="34478">MKKRIAKNPYPIRADEEQMMADTGLSLDVINIKIKRIRTQSKKEKMMVTLEGKEVKDERGAGQYFLSIISTNNAIKLYNIMMKRDNYEEFINDQHIKPELSKEQLEIMTGSKPHDGSYFAKWLSCLATKQEFLSVHDALITLWRNSQVYSVVKEQINQTCKEYNTRSISILKHHIVLRTKENLPVLSTRAQGSHLCDSNGCVLKEHIVLESYEMNISRRDCEGMILSIIPATTKSPPHIKMATSCRHGVSSYIYSLPSKTFRIKLCYVLAHFSIEFKRCVINQSTALFTRMDHLLTILQ</sequence>
<comment type="caution">
    <text evidence="2">The sequence shown here is derived from an EMBL/GenBank/DDBJ whole genome shotgun (WGS) entry which is preliminary data.</text>
</comment>
<reference evidence="2" key="1">
    <citation type="submission" date="2021-02" db="EMBL/GenBank/DDBJ databases">
        <authorList>
            <person name="Nowell W R."/>
        </authorList>
    </citation>
    <scope>NUCLEOTIDE SEQUENCE</scope>
</reference>
<proteinExistence type="predicted"/>
<dbReference type="Proteomes" id="UP000663844">
    <property type="component" value="Unassembled WGS sequence"/>
</dbReference>
<accession>A0A819QYA7</accession>
<dbReference type="EMBL" id="CAJOAZ010004005">
    <property type="protein sequence ID" value="CAF4039215.1"/>
    <property type="molecule type" value="Genomic_DNA"/>
</dbReference>
<gene>
    <name evidence="2" type="ORF">OXD698_LOCUS31816</name>
</gene>
<organism evidence="2 3">
    <name type="scientific">Adineta steineri</name>
    <dbReference type="NCBI Taxonomy" id="433720"/>
    <lineage>
        <taxon>Eukaryota</taxon>
        <taxon>Metazoa</taxon>
        <taxon>Spiralia</taxon>
        <taxon>Gnathifera</taxon>
        <taxon>Rotifera</taxon>
        <taxon>Eurotatoria</taxon>
        <taxon>Bdelloidea</taxon>
        <taxon>Adinetida</taxon>
        <taxon>Adinetidae</taxon>
        <taxon>Adineta</taxon>
    </lineage>
</organism>
<feature type="domain" description="Zinc-binding loop region of homing endonuclease" evidence="1">
    <location>
        <begin position="163"/>
        <end position="229"/>
    </location>
</feature>
<protein>
    <recommendedName>
        <fullName evidence="1">Zinc-binding loop region of homing endonuclease domain-containing protein</fullName>
    </recommendedName>
</protein>
<evidence type="ECO:0000259" key="1">
    <source>
        <dbReference type="Pfam" id="PF05551"/>
    </source>
</evidence>
<dbReference type="Pfam" id="PF05551">
    <property type="entry name" value="zf-His_Me_endon"/>
    <property type="match status" value="1"/>
</dbReference>
<dbReference type="SUPFAM" id="SSF54060">
    <property type="entry name" value="His-Me finger endonucleases"/>
    <property type="match status" value="1"/>
</dbReference>
<evidence type="ECO:0000313" key="2">
    <source>
        <dbReference type="EMBL" id="CAF4039215.1"/>
    </source>
</evidence>
<dbReference type="InterPro" id="IPR008704">
    <property type="entry name" value="Endonuclease_Zinc-binding_loop"/>
</dbReference>
<dbReference type="InterPro" id="IPR044930">
    <property type="entry name" value="Homing_endonuclease_His-Me"/>
</dbReference>
<dbReference type="AlphaFoldDB" id="A0A819QYA7"/>
<evidence type="ECO:0000313" key="3">
    <source>
        <dbReference type="Proteomes" id="UP000663844"/>
    </source>
</evidence>
<dbReference type="Gene3D" id="3.90.75.10">
    <property type="entry name" value="Homing Intron 3 (I-ppo) Encoded Endonuclease, Chain A"/>
    <property type="match status" value="1"/>
</dbReference>
<dbReference type="InterPro" id="IPR044925">
    <property type="entry name" value="His-Me_finger_sf"/>
</dbReference>
<dbReference type="GO" id="GO:0004519">
    <property type="term" value="F:endonuclease activity"/>
    <property type="evidence" value="ECO:0007669"/>
    <property type="project" value="InterPro"/>
</dbReference>
<name>A0A819QYA7_9BILA</name>